<evidence type="ECO:0000313" key="2">
    <source>
        <dbReference type="Proteomes" id="UP000000495"/>
    </source>
</evidence>
<proteinExistence type="predicted"/>
<reference evidence="1 2" key="2">
    <citation type="journal article" date="2011" name="Mol. Biol. Evol.">
        <title>Unity in variety--the pan-genome of the Chlamydiae.</title>
        <authorList>
            <person name="Collingro A."/>
            <person name="Tischler P."/>
            <person name="Weinmaier T."/>
            <person name="Penz T."/>
            <person name="Heinz E."/>
            <person name="Brunham R.C."/>
            <person name="Read T.D."/>
            <person name="Bavoil P.M."/>
            <person name="Sachse K."/>
            <person name="Kahane S."/>
            <person name="Friedman M.G."/>
            <person name="Rattei T."/>
            <person name="Myers G.S."/>
            <person name="Horn M."/>
        </authorList>
    </citation>
    <scope>NUCLEOTIDE SEQUENCE [LARGE SCALE GENOMIC DNA]</scope>
    <source>
        <strain evidence="2">UV7</strain>
    </source>
</reference>
<organism evidence="1 2">
    <name type="scientific">Parachlamydia acanthamoebae (strain UV7)</name>
    <dbReference type="NCBI Taxonomy" id="765952"/>
    <lineage>
        <taxon>Bacteria</taxon>
        <taxon>Pseudomonadati</taxon>
        <taxon>Chlamydiota</taxon>
        <taxon>Chlamydiia</taxon>
        <taxon>Parachlamydiales</taxon>
        <taxon>Parachlamydiaceae</taxon>
        <taxon>Parachlamydia</taxon>
    </lineage>
</organism>
<name>F8L0R2_PARAV</name>
<dbReference type="Proteomes" id="UP000000495">
    <property type="component" value="Chromosome"/>
</dbReference>
<sequence length="88" mass="10361">MILFSCFPCKNTKQQLHKQNLIYSRIFHKKLLESKTTYYTLKIYTNVSGSIHKNLFDNTEVMIVLDNGLEQSISCHFLCRTDCKKQIL</sequence>
<accession>F8L0R2</accession>
<reference key="1">
    <citation type="journal article" date="2011" name="Mol. Biol. Evol.">
        <title>Unity in variety -- the pan-genome of the Chlamydiae.</title>
        <authorList>
            <person name="Collingro A."/>
            <person name="Tischler P."/>
            <person name="Weinmaier T."/>
            <person name="Penz T."/>
            <person name="Heinz E."/>
            <person name="Brunham R.C."/>
            <person name="Read T.D."/>
            <person name="Bavoil P.M."/>
            <person name="Sachse K."/>
            <person name="Kahane S."/>
            <person name="Friedman M.G."/>
            <person name="Rattei T."/>
            <person name="Myers G.S.A."/>
            <person name="Horn M."/>
        </authorList>
    </citation>
    <scope>NUCLEOTIDE SEQUENCE</scope>
    <source>
        <strain>UV7</strain>
    </source>
</reference>
<dbReference type="EMBL" id="FR872580">
    <property type="protein sequence ID" value="CCB86812.1"/>
    <property type="molecule type" value="Genomic_DNA"/>
</dbReference>
<keyword evidence="2" id="KW-1185">Reference proteome</keyword>
<dbReference type="KEGG" id="puv:PUV_18620"/>
<evidence type="ECO:0000313" key="1">
    <source>
        <dbReference type="EMBL" id="CCB86812.1"/>
    </source>
</evidence>
<dbReference type="AlphaFoldDB" id="F8L0R2"/>
<protein>
    <submittedName>
        <fullName evidence="1">Uncharacterized protein</fullName>
    </submittedName>
</protein>
<dbReference type="HOGENOM" id="CLU_2466188_0_0_0"/>
<gene>
    <name evidence="1" type="ordered locus">PUV_18620</name>
</gene>